<sequence>MPGPWHKNDAILAGFLGSAKGSDAPPPWLRRIRRLDAPQKGAFQPLSNPIRKKIENKEEGSGLVVAPFGPSSETQRVSRCPGVGDSPQRRPESKTTMESTEKGGLFWCKGAGEPGVVRPWVLNVLARHVGSGARLLGLGFLFLFTEKFKCFWANWA</sequence>
<evidence type="ECO:0000256" key="1">
    <source>
        <dbReference type="SAM" id="MobiDB-lite"/>
    </source>
</evidence>
<reference evidence="3" key="1">
    <citation type="journal article" date="2019" name="Plant Biotechnol. J.">
        <title>Genome sequencing of the Australian wild diploid species Gossypium australe highlights disease resistance and delayed gland morphogenesis.</title>
        <authorList>
            <person name="Cai Y."/>
            <person name="Cai X."/>
            <person name="Wang Q."/>
            <person name="Wang P."/>
            <person name="Zhang Y."/>
            <person name="Cai C."/>
            <person name="Xu Y."/>
            <person name="Wang K."/>
            <person name="Zhou Z."/>
            <person name="Wang C."/>
            <person name="Geng S."/>
            <person name="Li B."/>
            <person name="Dong Q."/>
            <person name="Hou Y."/>
            <person name="Wang H."/>
            <person name="Ai P."/>
            <person name="Liu Z."/>
            <person name="Yi F."/>
            <person name="Sun M."/>
            <person name="An G."/>
            <person name="Cheng J."/>
            <person name="Zhang Y."/>
            <person name="Shi Q."/>
            <person name="Xie Y."/>
            <person name="Shi X."/>
            <person name="Chang Y."/>
            <person name="Huang F."/>
            <person name="Chen Y."/>
            <person name="Hong S."/>
            <person name="Mi L."/>
            <person name="Sun Q."/>
            <person name="Zhang L."/>
            <person name="Zhou B."/>
            <person name="Peng R."/>
            <person name="Zhang X."/>
            <person name="Liu F."/>
        </authorList>
    </citation>
    <scope>NUCLEOTIDE SEQUENCE [LARGE SCALE GENOMIC DNA]</scope>
    <source>
        <strain evidence="3">cv. PA1801</strain>
    </source>
</reference>
<dbReference type="Proteomes" id="UP000325315">
    <property type="component" value="Unassembled WGS sequence"/>
</dbReference>
<dbReference type="AlphaFoldDB" id="A0A5B6WE54"/>
<feature type="region of interest" description="Disordered" evidence="1">
    <location>
        <begin position="62"/>
        <end position="99"/>
    </location>
</feature>
<dbReference type="EMBL" id="SMMG02000003">
    <property type="protein sequence ID" value="KAA3479437.1"/>
    <property type="molecule type" value="Genomic_DNA"/>
</dbReference>
<organism evidence="2 3">
    <name type="scientific">Gossypium australe</name>
    <dbReference type="NCBI Taxonomy" id="47621"/>
    <lineage>
        <taxon>Eukaryota</taxon>
        <taxon>Viridiplantae</taxon>
        <taxon>Streptophyta</taxon>
        <taxon>Embryophyta</taxon>
        <taxon>Tracheophyta</taxon>
        <taxon>Spermatophyta</taxon>
        <taxon>Magnoliopsida</taxon>
        <taxon>eudicotyledons</taxon>
        <taxon>Gunneridae</taxon>
        <taxon>Pentapetalae</taxon>
        <taxon>rosids</taxon>
        <taxon>malvids</taxon>
        <taxon>Malvales</taxon>
        <taxon>Malvaceae</taxon>
        <taxon>Malvoideae</taxon>
        <taxon>Gossypium</taxon>
    </lineage>
</organism>
<evidence type="ECO:0000313" key="3">
    <source>
        <dbReference type="Proteomes" id="UP000325315"/>
    </source>
</evidence>
<protein>
    <submittedName>
        <fullName evidence="2">Uncharacterized protein</fullName>
    </submittedName>
</protein>
<evidence type="ECO:0000313" key="2">
    <source>
        <dbReference type="EMBL" id="KAA3479437.1"/>
    </source>
</evidence>
<proteinExistence type="predicted"/>
<gene>
    <name evidence="2" type="ORF">EPI10_019947</name>
</gene>
<accession>A0A5B6WE54</accession>
<comment type="caution">
    <text evidence="2">The sequence shown here is derived from an EMBL/GenBank/DDBJ whole genome shotgun (WGS) entry which is preliminary data.</text>
</comment>
<keyword evidence="3" id="KW-1185">Reference proteome</keyword>
<feature type="compositionally biased region" description="Basic and acidic residues" evidence="1">
    <location>
        <begin position="87"/>
        <end position="99"/>
    </location>
</feature>
<name>A0A5B6WE54_9ROSI</name>